<evidence type="ECO:0000313" key="4">
    <source>
        <dbReference type="EMBL" id="OZI23876.1"/>
    </source>
</evidence>
<name>A0A261RFS0_9BORD</name>
<evidence type="ECO:0000259" key="2">
    <source>
        <dbReference type="Pfam" id="PF03972"/>
    </source>
</evidence>
<dbReference type="InterPro" id="IPR045337">
    <property type="entry name" value="MmgE_PrpD_C"/>
</dbReference>
<dbReference type="RefSeq" id="WP_094846836.1">
    <property type="nucleotide sequence ID" value="NZ_NEVJ01000002.1"/>
</dbReference>
<dbReference type="SUPFAM" id="SSF103378">
    <property type="entry name" value="2-methylcitrate dehydratase PrpD"/>
    <property type="match status" value="1"/>
</dbReference>
<dbReference type="Proteomes" id="UP000216857">
    <property type="component" value="Unassembled WGS sequence"/>
</dbReference>
<feature type="domain" description="MmgE/PrpD N-terminal" evidence="2">
    <location>
        <begin position="8"/>
        <end position="250"/>
    </location>
</feature>
<gene>
    <name evidence="4" type="ORF">CAL26_10720</name>
</gene>
<dbReference type="Gene3D" id="3.30.1330.120">
    <property type="entry name" value="2-methylcitrate dehydratase PrpD"/>
    <property type="match status" value="1"/>
</dbReference>
<dbReference type="InterPro" id="IPR045336">
    <property type="entry name" value="MmgE_PrpD_N"/>
</dbReference>
<dbReference type="InterPro" id="IPR005656">
    <property type="entry name" value="MmgE_PrpD"/>
</dbReference>
<reference evidence="4" key="1">
    <citation type="submission" date="2017-05" db="EMBL/GenBank/DDBJ databases">
        <title>Complete and WGS of Bordetella genogroups.</title>
        <authorList>
            <person name="Spilker T."/>
            <person name="Lipuma J."/>
        </authorList>
    </citation>
    <scope>NUCLEOTIDE SEQUENCE</scope>
    <source>
        <strain evidence="4">AU21707</strain>
    </source>
</reference>
<evidence type="ECO:0000256" key="1">
    <source>
        <dbReference type="ARBA" id="ARBA00006174"/>
    </source>
</evidence>
<comment type="caution">
    <text evidence="4">The sequence shown here is derived from an EMBL/GenBank/DDBJ whole genome shotgun (WGS) entry which is preliminary data.</text>
</comment>
<dbReference type="PANTHER" id="PTHR16943:SF8">
    <property type="entry name" value="2-METHYLCITRATE DEHYDRATASE"/>
    <property type="match status" value="1"/>
</dbReference>
<keyword evidence="5" id="KW-1185">Reference proteome</keyword>
<dbReference type="EMBL" id="NEVJ01000002">
    <property type="protein sequence ID" value="OZI23876.1"/>
    <property type="molecule type" value="Genomic_DNA"/>
</dbReference>
<dbReference type="InterPro" id="IPR042183">
    <property type="entry name" value="MmgE/PrpD_sf_1"/>
</dbReference>
<proteinExistence type="inferred from homology"/>
<dbReference type="Pfam" id="PF19305">
    <property type="entry name" value="MmgE_PrpD_C"/>
    <property type="match status" value="1"/>
</dbReference>
<evidence type="ECO:0000259" key="3">
    <source>
        <dbReference type="Pfam" id="PF19305"/>
    </source>
</evidence>
<protein>
    <recommendedName>
        <fullName evidence="6">2-methylcitrate dehydratase</fullName>
    </recommendedName>
</protein>
<accession>A0A261RFS0</accession>
<evidence type="ECO:0000313" key="5">
    <source>
        <dbReference type="Proteomes" id="UP000216857"/>
    </source>
</evidence>
<feature type="domain" description="MmgE/PrpD C-terminal" evidence="3">
    <location>
        <begin position="273"/>
        <end position="426"/>
    </location>
</feature>
<evidence type="ECO:0008006" key="6">
    <source>
        <dbReference type="Google" id="ProtNLM"/>
    </source>
</evidence>
<dbReference type="GO" id="GO:0016829">
    <property type="term" value="F:lyase activity"/>
    <property type="evidence" value="ECO:0007669"/>
    <property type="project" value="InterPro"/>
</dbReference>
<dbReference type="Pfam" id="PF03972">
    <property type="entry name" value="MmgE_PrpD_N"/>
    <property type="match status" value="1"/>
</dbReference>
<dbReference type="InterPro" id="IPR036148">
    <property type="entry name" value="MmgE/PrpD_sf"/>
</dbReference>
<comment type="similarity">
    <text evidence="1">Belongs to the PrpD family.</text>
</comment>
<dbReference type="Gene3D" id="1.10.4100.10">
    <property type="entry name" value="2-methylcitrate dehydratase PrpD"/>
    <property type="match status" value="1"/>
</dbReference>
<sequence>MTSMTLIEKFAAFAADTDPARIPATALDQARQCLVDWFAVGTGAANLAEAAAVARALQARQAPRGDAATLLTGGQTSAADAALGNGMLSHILDFDDTHVPSILHGSGPIWAALLAVGEVHRIPEDRLLAAFVIGFQAGTRLGSHGLGERLTRQGWHATPTLGRIAAATAISHARGFDRVKAAHAIALAASQATGYTRSFGTMAKPLNAGRAAADAVLAADLAEAAVQGPLDILDGSDGLLQTMLQDRELTLDPMARDLLDPPWEVARNSFKPYASCQLTHGAIDAARALSSRVAPGHIRRIQAYTHPLAIRIAGRDSAHTPTEAKFSLRFCIALGLSGHACTMKDFGDARIADAALQALAARVELFPDESATRTSARLVVVDDDGGEFSESVAHAFGSIENPMGWEPLERKFFELVQDRFTAEQSRALFDTLSRFGQPGGLAACMRRVAAAG</sequence>
<dbReference type="PANTHER" id="PTHR16943">
    <property type="entry name" value="2-METHYLCITRATE DEHYDRATASE-RELATED"/>
    <property type="match status" value="1"/>
</dbReference>
<dbReference type="InterPro" id="IPR042188">
    <property type="entry name" value="MmgE/PrpD_sf_2"/>
</dbReference>
<dbReference type="AlphaFoldDB" id="A0A261RFS0"/>
<organism evidence="4 5">
    <name type="scientific">Bordetella genomosp. 9</name>
    <dbReference type="NCBI Taxonomy" id="1416803"/>
    <lineage>
        <taxon>Bacteria</taxon>
        <taxon>Pseudomonadati</taxon>
        <taxon>Pseudomonadota</taxon>
        <taxon>Betaproteobacteria</taxon>
        <taxon>Burkholderiales</taxon>
        <taxon>Alcaligenaceae</taxon>
        <taxon>Bordetella</taxon>
    </lineage>
</organism>
<dbReference type="OrthoDB" id="9797528at2"/>